<dbReference type="Proteomes" id="UP000305760">
    <property type="component" value="Unassembled WGS sequence"/>
</dbReference>
<gene>
    <name evidence="3" type="ORF">E1B00_14935</name>
</gene>
<dbReference type="SUPFAM" id="SSF54427">
    <property type="entry name" value="NTF2-like"/>
    <property type="match status" value="1"/>
</dbReference>
<evidence type="ECO:0000313" key="3">
    <source>
        <dbReference type="EMBL" id="TNJ32692.1"/>
    </source>
</evidence>
<proteinExistence type="inferred from homology"/>
<dbReference type="Gene3D" id="3.10.450.50">
    <property type="match status" value="1"/>
</dbReference>
<evidence type="ECO:0000256" key="1">
    <source>
        <dbReference type="HAMAP-Rule" id="MF_00612"/>
    </source>
</evidence>
<name>A0A5C4RNJ5_9GAMM</name>
<keyword evidence="4" id="KW-1185">Reference proteome</keyword>
<protein>
    <recommendedName>
        <fullName evidence="1">UPF0225 protein E1B00_14935</fullName>
    </recommendedName>
</protein>
<evidence type="ECO:0000313" key="4">
    <source>
        <dbReference type="Proteomes" id="UP000305760"/>
    </source>
</evidence>
<dbReference type="HAMAP" id="MF_00612">
    <property type="entry name" value="UPF0225"/>
    <property type="match status" value="1"/>
</dbReference>
<comment type="similarity">
    <text evidence="1">Belongs to the UPF0225 family.</text>
</comment>
<dbReference type="InterPro" id="IPR032710">
    <property type="entry name" value="NTF2-like_dom_sf"/>
</dbReference>
<evidence type="ECO:0000259" key="2">
    <source>
        <dbReference type="Pfam" id="PF17775"/>
    </source>
</evidence>
<sequence>MHCPCGRGAYAHCCGPLHAGAPAPDAEALMRSRYSAYALGLADYLLATWHPSTRPDGLDLHSDPPLRWLGLEVRRHVPAGGTAVVEFVARHRQGGGRAGRLHETSRFVHERQQWFYVDGDMTPD</sequence>
<dbReference type="InterPro" id="IPR023006">
    <property type="entry name" value="YchJ-like"/>
</dbReference>
<dbReference type="PANTHER" id="PTHR33747:SF1">
    <property type="entry name" value="ADENYLATE CYCLASE-ASSOCIATED CAP C-TERMINAL DOMAIN-CONTAINING PROTEIN"/>
    <property type="match status" value="1"/>
</dbReference>
<accession>A0A5C4RNJ5</accession>
<dbReference type="OrthoDB" id="21421at2"/>
<dbReference type="RefSeq" id="WP_139450274.1">
    <property type="nucleotide sequence ID" value="NZ_SMDR01000005.1"/>
</dbReference>
<reference evidence="3 4" key="1">
    <citation type="submission" date="2019-03" db="EMBL/GenBank/DDBJ databases">
        <title>Arenimonas daejeonensis sp. nov., isolated from compost.</title>
        <authorList>
            <person name="Jeon C.O."/>
        </authorList>
    </citation>
    <scope>NUCLEOTIDE SEQUENCE [LARGE SCALE GENOMIC DNA]</scope>
    <source>
        <strain evidence="3 4">R29</strain>
    </source>
</reference>
<dbReference type="AlphaFoldDB" id="A0A5C4RNJ5"/>
<dbReference type="InterPro" id="IPR048469">
    <property type="entry name" value="YchJ-like_M"/>
</dbReference>
<feature type="domain" description="YchJ-like middle NTF2-like" evidence="2">
    <location>
        <begin position="25"/>
        <end position="119"/>
    </location>
</feature>
<dbReference type="EMBL" id="SMDR01000005">
    <property type="protein sequence ID" value="TNJ32692.1"/>
    <property type="molecule type" value="Genomic_DNA"/>
</dbReference>
<dbReference type="PANTHER" id="PTHR33747">
    <property type="entry name" value="UPF0225 PROTEIN SCO1677"/>
    <property type="match status" value="1"/>
</dbReference>
<organism evidence="3 4">
    <name type="scientific">Arenimonas terrae</name>
    <dbReference type="NCBI Taxonomy" id="2546226"/>
    <lineage>
        <taxon>Bacteria</taxon>
        <taxon>Pseudomonadati</taxon>
        <taxon>Pseudomonadota</taxon>
        <taxon>Gammaproteobacteria</taxon>
        <taxon>Lysobacterales</taxon>
        <taxon>Lysobacteraceae</taxon>
        <taxon>Arenimonas</taxon>
    </lineage>
</organism>
<dbReference type="Pfam" id="PF17775">
    <property type="entry name" value="YchJ_M-like"/>
    <property type="match status" value="1"/>
</dbReference>
<comment type="caution">
    <text evidence="3">The sequence shown here is derived from an EMBL/GenBank/DDBJ whole genome shotgun (WGS) entry which is preliminary data.</text>
</comment>